<dbReference type="KEGG" id="sand:H3309_02305"/>
<feature type="transmembrane region" description="Helical" evidence="3">
    <location>
        <begin position="258"/>
        <end position="280"/>
    </location>
</feature>
<feature type="region of interest" description="Disordered" evidence="2">
    <location>
        <begin position="1"/>
        <end position="55"/>
    </location>
</feature>
<reference evidence="5 6" key="1">
    <citation type="submission" date="2020-07" db="EMBL/GenBank/DDBJ databases">
        <title>Complete genome sequence for Sandaracinobacter sp. M6.</title>
        <authorList>
            <person name="Tang Y."/>
            <person name="Liu Q."/>
            <person name="Guo Z."/>
            <person name="Lei P."/>
            <person name="Huang B."/>
        </authorList>
    </citation>
    <scope>NUCLEOTIDE SEQUENCE [LARGE SCALE GENOMIC DNA]</scope>
    <source>
        <strain evidence="5 6">M6</strain>
    </source>
</reference>
<evidence type="ECO:0000313" key="6">
    <source>
        <dbReference type="Proteomes" id="UP000515292"/>
    </source>
</evidence>
<organism evidence="5 6">
    <name type="scientific">Sandaracinobacteroides saxicola</name>
    <dbReference type="NCBI Taxonomy" id="2759707"/>
    <lineage>
        <taxon>Bacteria</taxon>
        <taxon>Pseudomonadati</taxon>
        <taxon>Pseudomonadota</taxon>
        <taxon>Alphaproteobacteria</taxon>
        <taxon>Sphingomonadales</taxon>
        <taxon>Sphingosinicellaceae</taxon>
        <taxon>Sandaracinobacteroides</taxon>
    </lineage>
</organism>
<gene>
    <name evidence="5" type="ORF">H3309_02305</name>
</gene>
<dbReference type="PANTHER" id="PTHR38033">
    <property type="entry name" value="MEMBRANE PROTEIN-RELATED"/>
    <property type="match status" value="1"/>
</dbReference>
<keyword evidence="1 3" id="KW-0472">Membrane</keyword>
<evidence type="ECO:0000313" key="5">
    <source>
        <dbReference type="EMBL" id="QMW23356.1"/>
    </source>
</evidence>
<dbReference type="NCBIfam" id="NF038228">
    <property type="entry name" value="IcmH_DotU_IVB"/>
    <property type="match status" value="1"/>
</dbReference>
<evidence type="ECO:0000256" key="2">
    <source>
        <dbReference type="SAM" id="MobiDB-lite"/>
    </source>
</evidence>
<evidence type="ECO:0000256" key="1">
    <source>
        <dbReference type="PROSITE-ProRule" id="PRU00473"/>
    </source>
</evidence>
<accession>A0A7G5IJ14</accession>
<evidence type="ECO:0000256" key="3">
    <source>
        <dbReference type="SAM" id="Phobius"/>
    </source>
</evidence>
<keyword evidence="3" id="KW-1133">Transmembrane helix</keyword>
<dbReference type="GO" id="GO:0016020">
    <property type="term" value="C:membrane"/>
    <property type="evidence" value="ECO:0007669"/>
    <property type="project" value="UniProtKB-UniRule"/>
</dbReference>
<dbReference type="Gene3D" id="3.30.1330.60">
    <property type="entry name" value="OmpA-like domain"/>
    <property type="match status" value="1"/>
</dbReference>
<dbReference type="PANTHER" id="PTHR38033:SF1">
    <property type="entry name" value="DOTU FAMILY TYPE IV_VI SECRETION SYSTEM PROTEIN"/>
    <property type="match status" value="1"/>
</dbReference>
<feature type="compositionally biased region" description="Pro residues" evidence="2">
    <location>
        <begin position="38"/>
        <end position="50"/>
    </location>
</feature>
<dbReference type="InterPro" id="IPR036737">
    <property type="entry name" value="OmpA-like_sf"/>
</dbReference>
<keyword evidence="6" id="KW-1185">Reference proteome</keyword>
<dbReference type="SUPFAM" id="SSF103088">
    <property type="entry name" value="OmpA-like"/>
    <property type="match status" value="1"/>
</dbReference>
<dbReference type="InterPro" id="IPR038522">
    <property type="entry name" value="T4/T6SS_DotU_sf"/>
</dbReference>
<dbReference type="Pfam" id="PF00691">
    <property type="entry name" value="OmpA"/>
    <property type="match status" value="1"/>
</dbReference>
<feature type="region of interest" description="Disordered" evidence="2">
    <location>
        <begin position="433"/>
        <end position="467"/>
    </location>
</feature>
<dbReference type="PROSITE" id="PS51123">
    <property type="entry name" value="OMPA_2"/>
    <property type="match status" value="1"/>
</dbReference>
<dbReference type="Gene3D" id="1.25.40.590">
    <property type="entry name" value="Type IV / VI secretion system, DotU"/>
    <property type="match status" value="1"/>
</dbReference>
<dbReference type="NCBIfam" id="TIGR03349">
    <property type="entry name" value="IV_VI_DotU"/>
    <property type="match status" value="1"/>
</dbReference>
<dbReference type="AlphaFoldDB" id="A0A7G5IJ14"/>
<sequence>MREEAGAMSDPTGPQKTVFRPSPLAAAQGGGEKTTFQPLPPAGGPPPAPGVPMAAAGAAPRAWADDDVPPLDVPMRVRNPLTAAAARLLALAAAVQADRQVADVGALRARADGEAKAFEKVLAALGLTQEDNARARYAVLATVDDVVQNLPGGAQSDWARNSLVVASFGQAFGGDQFFTILDAMLARPAAHVDMLELYHACLAVGFMGRARVAPDGQQTLQARMAAIFAALSGIRPRPETDLVPAWAGVPTPMRKVGWLARAAIIAAAVLAVLLLVFAALKFFLDSRDQPAWLALRQLPPVAQARIDRVGGDVAVAPSGQLERVRGRLANSCIQALDDGATIRLVIAACPGIPSGMFDRGAADVSDAYRPLIEEAGRALKPEPGAIAVVAHTDSDPIRGALAATYPDNMALSQARAASVAALLEGVVGDPARLSADGRGDREPVDRADTAEAKAKNRRVELVIPRSE</sequence>
<dbReference type="CDD" id="cd07185">
    <property type="entry name" value="OmpA_C-like"/>
    <property type="match status" value="1"/>
</dbReference>
<dbReference type="Proteomes" id="UP000515292">
    <property type="component" value="Chromosome"/>
</dbReference>
<feature type="domain" description="OmpA-like" evidence="4">
    <location>
        <begin position="344"/>
        <end position="467"/>
    </location>
</feature>
<proteinExistence type="predicted"/>
<dbReference type="RefSeq" id="WP_182297132.1">
    <property type="nucleotide sequence ID" value="NZ_CP059851.1"/>
</dbReference>
<dbReference type="Pfam" id="PF09850">
    <property type="entry name" value="DotU"/>
    <property type="match status" value="1"/>
</dbReference>
<dbReference type="InterPro" id="IPR006665">
    <property type="entry name" value="OmpA-like"/>
</dbReference>
<dbReference type="EMBL" id="CP059851">
    <property type="protein sequence ID" value="QMW23356.1"/>
    <property type="molecule type" value="Genomic_DNA"/>
</dbReference>
<name>A0A7G5IJ14_9SPHN</name>
<feature type="compositionally biased region" description="Basic and acidic residues" evidence="2">
    <location>
        <begin position="435"/>
        <end position="467"/>
    </location>
</feature>
<keyword evidence="3" id="KW-0812">Transmembrane</keyword>
<protein>
    <submittedName>
        <fullName evidence="5">DotU family type IV/VI secretion system protein</fullName>
    </submittedName>
</protein>
<evidence type="ECO:0000259" key="4">
    <source>
        <dbReference type="PROSITE" id="PS51123"/>
    </source>
</evidence>
<dbReference type="InterPro" id="IPR017732">
    <property type="entry name" value="T4/T6SS_DotU"/>
</dbReference>